<proteinExistence type="predicted"/>
<dbReference type="InParanoid" id="F8PXE1"/>
<organism evidence="2">
    <name type="scientific">Serpula lacrymans var. lacrymans (strain S7.3)</name>
    <name type="common">Dry rot fungus</name>
    <dbReference type="NCBI Taxonomy" id="936435"/>
    <lineage>
        <taxon>Eukaryota</taxon>
        <taxon>Fungi</taxon>
        <taxon>Dikarya</taxon>
        <taxon>Basidiomycota</taxon>
        <taxon>Agaricomycotina</taxon>
        <taxon>Agaricomycetes</taxon>
        <taxon>Agaricomycetidae</taxon>
        <taxon>Boletales</taxon>
        <taxon>Coniophorineae</taxon>
        <taxon>Serpulaceae</taxon>
        <taxon>Serpula</taxon>
    </lineage>
</organism>
<dbReference type="HOGENOM" id="CLU_2943231_0_0_1"/>
<dbReference type="AlphaFoldDB" id="F8PXE1"/>
<evidence type="ECO:0000313" key="1">
    <source>
        <dbReference type="EMBL" id="EGN99467.1"/>
    </source>
</evidence>
<accession>F8PXE1</accession>
<evidence type="ECO:0000313" key="2">
    <source>
        <dbReference type="Proteomes" id="UP000008063"/>
    </source>
</evidence>
<gene>
    <name evidence="1" type="ORF">SERLA73DRAFT_137778</name>
</gene>
<dbReference type="EMBL" id="GL945480">
    <property type="protein sequence ID" value="EGN99467.1"/>
    <property type="molecule type" value="Genomic_DNA"/>
</dbReference>
<protein>
    <submittedName>
        <fullName evidence="1">Uncharacterized protein</fullName>
    </submittedName>
</protein>
<dbReference type="Proteomes" id="UP000008063">
    <property type="component" value="Unassembled WGS sequence"/>
</dbReference>
<reference evidence="2" key="1">
    <citation type="journal article" date="2011" name="Science">
        <title>The plant cell wall-decomposing machinery underlies the functional diversity of forest fungi.</title>
        <authorList>
            <person name="Eastwood D.C."/>
            <person name="Floudas D."/>
            <person name="Binder M."/>
            <person name="Majcherczyk A."/>
            <person name="Schneider P."/>
            <person name="Aerts A."/>
            <person name="Asiegbu F.O."/>
            <person name="Baker S.E."/>
            <person name="Barry K."/>
            <person name="Bendiksby M."/>
            <person name="Blumentritt M."/>
            <person name="Coutinho P.M."/>
            <person name="Cullen D."/>
            <person name="de Vries R.P."/>
            <person name="Gathman A."/>
            <person name="Goodell B."/>
            <person name="Henrissat B."/>
            <person name="Ihrmark K."/>
            <person name="Kauserud H."/>
            <person name="Kohler A."/>
            <person name="LaButti K."/>
            <person name="Lapidus A."/>
            <person name="Lavin J.L."/>
            <person name="Lee Y.-H."/>
            <person name="Lindquist E."/>
            <person name="Lilly W."/>
            <person name="Lucas S."/>
            <person name="Morin E."/>
            <person name="Murat C."/>
            <person name="Oguiza J.A."/>
            <person name="Park J."/>
            <person name="Pisabarro A.G."/>
            <person name="Riley R."/>
            <person name="Rosling A."/>
            <person name="Salamov A."/>
            <person name="Schmidt O."/>
            <person name="Schmutz J."/>
            <person name="Skrede I."/>
            <person name="Stenlid J."/>
            <person name="Wiebenga A."/>
            <person name="Xie X."/>
            <person name="Kuees U."/>
            <person name="Hibbett D.S."/>
            <person name="Hoffmeister D."/>
            <person name="Hoegberg N."/>
            <person name="Martin F."/>
            <person name="Grigoriev I.V."/>
            <person name="Watkinson S.C."/>
        </authorList>
    </citation>
    <scope>NUCLEOTIDE SEQUENCE [LARGE SCALE GENOMIC DNA]</scope>
    <source>
        <strain evidence="2">strain S7.3</strain>
    </source>
</reference>
<name>F8PXE1_SERL3</name>
<sequence>MHKSFLQDLSYVGTKVGSRALDSASVWPLSKPSSEGGVEDGCCEEVARFFQYETWMEIFY</sequence>
<keyword evidence="2" id="KW-1185">Reference proteome</keyword>